<name>A9HAQ0_GLUDA</name>
<gene>
    <name evidence="1" type="ordered locus">GDI0779</name>
</gene>
<sequence>MSVGVMSLSCWGRAGAAPLMNDGGVVRAIQAERRNPHVELLVRLRADHVELPAHEAGGRLQRRAGCVFEGLAGLQHRLFADHAVTMDMFHPAGGVGDFPCAAQQLDRVAAVVLDPDAIGPGEAVFLRLGLVVQPEGPDDHADRAGRRLVARGAVHGLGQGGVRVGVQSGGRRSVLGHGAFLPASA</sequence>
<dbReference type="AlphaFoldDB" id="A9HAQ0"/>
<dbReference type="KEGG" id="gdi:GDI0779"/>
<organism evidence="1 2">
    <name type="scientific">Gluconacetobacter diazotrophicus (strain ATCC 49037 / DSM 5601 / CCUG 37298 / CIP 103539 / LMG 7603 / PAl5)</name>
    <dbReference type="NCBI Taxonomy" id="272568"/>
    <lineage>
        <taxon>Bacteria</taxon>
        <taxon>Pseudomonadati</taxon>
        <taxon>Pseudomonadota</taxon>
        <taxon>Alphaproteobacteria</taxon>
        <taxon>Acetobacterales</taxon>
        <taxon>Acetobacteraceae</taxon>
        <taxon>Gluconacetobacter</taxon>
    </lineage>
</organism>
<dbReference type="EMBL" id="AM889285">
    <property type="protein sequence ID" value="CAP54722.1"/>
    <property type="molecule type" value="Genomic_DNA"/>
</dbReference>
<proteinExistence type="predicted"/>
<reference evidence="1 2" key="1">
    <citation type="journal article" date="2009" name="BMC Genomics">
        <title>Complete genome sequence of the sugarcane nitrogen-fixing endophyte Gluconacetobacter diazotrophicus Pal5.</title>
        <authorList>
            <person name="Bertalan M."/>
            <person name="Albano R."/>
            <person name="Padua V."/>
            <person name="Rouws L."/>
            <person name="Rojas C."/>
            <person name="Hemerly A."/>
            <person name="Teixeira K."/>
            <person name="Schwab S."/>
            <person name="Araujo J."/>
            <person name="Oliveira A."/>
            <person name="Franca L."/>
            <person name="Magalhaes V."/>
            <person name="Alqueres S."/>
            <person name="Cardoso A."/>
            <person name="Almeida W."/>
            <person name="Loureiro M.M."/>
            <person name="Nogueira E."/>
            <person name="Cidade D."/>
            <person name="Oliveira D."/>
            <person name="Simao T."/>
            <person name="Macedo J."/>
            <person name="Valadao A."/>
            <person name="Dreschsel M."/>
            <person name="Freitas F."/>
            <person name="Vidal M."/>
            <person name="Guedes H."/>
            <person name="Rodrigues E."/>
            <person name="Meneses C."/>
            <person name="Brioso P."/>
            <person name="Pozzer L."/>
            <person name="Figueiredo D."/>
            <person name="Montano H."/>
            <person name="Junior J."/>
            <person name="Filho G."/>
            <person name="Flores V."/>
            <person name="Ferreira B."/>
            <person name="Branco A."/>
            <person name="Gonzalez P."/>
            <person name="Guillobel H."/>
            <person name="Lemos M."/>
            <person name="Seibel L."/>
            <person name="Macedo J."/>
            <person name="Alves-Ferreira M."/>
            <person name="Sachetto-Martins G."/>
            <person name="Coelho A."/>
            <person name="Santos E."/>
            <person name="Amaral G."/>
            <person name="Neves A."/>
            <person name="Pacheco A.B."/>
            <person name="Carvalho D."/>
            <person name="Lery L."/>
            <person name="Bisch P."/>
            <person name="Rossle S.C."/>
            <person name="Urmenyi T."/>
            <person name="Kruger W.V."/>
            <person name="Martins O."/>
            <person name="Baldani J.I."/>
            <person name="Ferreira P.C."/>
        </authorList>
    </citation>
    <scope>NUCLEOTIDE SEQUENCE [LARGE SCALE GENOMIC DNA]</scope>
    <source>
        <strain evidence="2">ATCC 49037 / DSM 5601 / CCUG 37298 / CIP 103539 / LMG 7603 / PAl5</strain>
    </source>
</reference>
<dbReference type="Proteomes" id="UP000001176">
    <property type="component" value="Chromosome"/>
</dbReference>
<keyword evidence="2" id="KW-1185">Reference proteome</keyword>
<accession>A9HAQ0</accession>
<protein>
    <submittedName>
        <fullName evidence="1">Uncharacterized protein</fullName>
    </submittedName>
</protein>
<evidence type="ECO:0000313" key="1">
    <source>
        <dbReference type="EMBL" id="CAP54722.1"/>
    </source>
</evidence>
<evidence type="ECO:0000313" key="2">
    <source>
        <dbReference type="Proteomes" id="UP000001176"/>
    </source>
</evidence>